<keyword evidence="8 9" id="KW-0472">Membrane</keyword>
<dbReference type="PANTHER" id="PTHR32024">
    <property type="entry name" value="TRK SYSTEM POTASSIUM UPTAKE PROTEIN TRKG-RELATED"/>
    <property type="match status" value="1"/>
</dbReference>
<evidence type="ECO:0000256" key="1">
    <source>
        <dbReference type="ARBA" id="ARBA00004651"/>
    </source>
</evidence>
<feature type="transmembrane region" description="Helical" evidence="9">
    <location>
        <begin position="332"/>
        <end position="350"/>
    </location>
</feature>
<feature type="transmembrane region" description="Helical" evidence="9">
    <location>
        <begin position="182"/>
        <end position="200"/>
    </location>
</feature>
<protein>
    <recommendedName>
        <fullName evidence="12">Potassium transporter TrkH</fullName>
    </recommendedName>
</protein>
<reference evidence="10" key="1">
    <citation type="submission" date="2022-10" db="EMBL/GenBank/DDBJ databases">
        <title>YIM 151497 complete genome.</title>
        <authorList>
            <person name="Chen X."/>
        </authorList>
    </citation>
    <scope>NUCLEOTIDE SEQUENCE</scope>
    <source>
        <strain evidence="10">YIM 151497</strain>
    </source>
</reference>
<keyword evidence="6 9" id="KW-1133">Transmembrane helix</keyword>
<feature type="transmembrane region" description="Helical" evidence="9">
    <location>
        <begin position="237"/>
        <end position="258"/>
    </location>
</feature>
<feature type="transmembrane region" description="Helical" evidence="9">
    <location>
        <begin position="451"/>
        <end position="474"/>
    </location>
</feature>
<dbReference type="InterPro" id="IPR003445">
    <property type="entry name" value="Cat_transpt"/>
</dbReference>
<evidence type="ECO:0000256" key="4">
    <source>
        <dbReference type="ARBA" id="ARBA00022475"/>
    </source>
</evidence>
<evidence type="ECO:0008006" key="12">
    <source>
        <dbReference type="Google" id="ProtNLM"/>
    </source>
</evidence>
<comment type="subcellular location">
    <subcellularLocation>
        <location evidence="1">Cell membrane</location>
        <topology evidence="1">Multi-pass membrane protein</topology>
    </subcellularLocation>
</comment>
<evidence type="ECO:0000256" key="7">
    <source>
        <dbReference type="ARBA" id="ARBA00023065"/>
    </source>
</evidence>
<organism evidence="10 11">
    <name type="scientific">Pelagibacterium flavum</name>
    <dbReference type="NCBI Taxonomy" id="2984530"/>
    <lineage>
        <taxon>Bacteria</taxon>
        <taxon>Pseudomonadati</taxon>
        <taxon>Pseudomonadota</taxon>
        <taxon>Alphaproteobacteria</taxon>
        <taxon>Hyphomicrobiales</taxon>
        <taxon>Devosiaceae</taxon>
        <taxon>Pelagibacterium</taxon>
    </lineage>
</organism>
<evidence type="ECO:0000313" key="10">
    <source>
        <dbReference type="EMBL" id="UYQ70560.1"/>
    </source>
</evidence>
<keyword evidence="5 9" id="KW-0812">Transmembrane</keyword>
<evidence type="ECO:0000256" key="2">
    <source>
        <dbReference type="ARBA" id="ARBA00009137"/>
    </source>
</evidence>
<evidence type="ECO:0000256" key="5">
    <source>
        <dbReference type="ARBA" id="ARBA00022692"/>
    </source>
</evidence>
<keyword evidence="4" id="KW-1003">Cell membrane</keyword>
<sequence>MGLPTIGILSAGVFGVFALSLVLPLFVALVEGNWRALEAIFLVGIGYGFLSAVTILSLTRRARTLNRAGVFMAAITVWLSLIVAAVPLFMLVEGQRLVSAVFEASSAAVTLGVTLRPPADLSPSMTFYRATVAWVGGLTTLTLAVYVLGPYRVGGIPNANLRQVQHARTEDDPRILVTLQSIAVPYLTLTIACAMLLIIVRVPADDAIVVAMSMLSTNGFVPPGSTVSVLDNRFAEIIMMVFMLVGATSIIWHRLLIARAGEGSREHHEGMRYLAAVGALAVIAALASIFAPPEGRQGFESAFNYVFDMISIATTTGVTHDQRLGVSIPFEAILIVVFIGGCSYSTAGGIKAFRLLTMLKHVGNELDRLVYPSAILRDDVQYDTQQRVIAKSVWSTFFLGVLALTMALLVFAAQGHSLPDAMAIAAGSFSQVGNLVDAAIPGLSQGVASDATLLTIAAVATIARIEILVVLAAITGNRW</sequence>
<feature type="transmembrane region" description="Helical" evidence="9">
    <location>
        <begin position="127"/>
        <end position="148"/>
    </location>
</feature>
<evidence type="ECO:0000256" key="8">
    <source>
        <dbReference type="ARBA" id="ARBA00023136"/>
    </source>
</evidence>
<dbReference type="EMBL" id="CP107716">
    <property type="protein sequence ID" value="UYQ70560.1"/>
    <property type="molecule type" value="Genomic_DNA"/>
</dbReference>
<evidence type="ECO:0000256" key="9">
    <source>
        <dbReference type="SAM" id="Phobius"/>
    </source>
</evidence>
<dbReference type="Proteomes" id="UP001163882">
    <property type="component" value="Chromosome"/>
</dbReference>
<evidence type="ECO:0000256" key="3">
    <source>
        <dbReference type="ARBA" id="ARBA00022448"/>
    </source>
</evidence>
<feature type="transmembrane region" description="Helical" evidence="9">
    <location>
        <begin position="270"/>
        <end position="291"/>
    </location>
</feature>
<proteinExistence type="inferred from homology"/>
<feature type="transmembrane region" description="Helical" evidence="9">
    <location>
        <begin position="70"/>
        <end position="91"/>
    </location>
</feature>
<evidence type="ECO:0000256" key="6">
    <source>
        <dbReference type="ARBA" id="ARBA00022989"/>
    </source>
</evidence>
<feature type="transmembrane region" description="Helical" evidence="9">
    <location>
        <begin position="7"/>
        <end position="27"/>
    </location>
</feature>
<feature type="transmembrane region" description="Helical" evidence="9">
    <location>
        <begin position="39"/>
        <end position="58"/>
    </location>
</feature>
<keyword evidence="3" id="KW-0813">Transport</keyword>
<feature type="transmembrane region" description="Helical" evidence="9">
    <location>
        <begin position="393"/>
        <end position="413"/>
    </location>
</feature>
<accession>A0ABY6IMR5</accession>
<keyword evidence="11" id="KW-1185">Reference proteome</keyword>
<name>A0ABY6IMR5_9HYPH</name>
<evidence type="ECO:0000313" key="11">
    <source>
        <dbReference type="Proteomes" id="UP001163882"/>
    </source>
</evidence>
<keyword evidence="7" id="KW-0406">Ion transport</keyword>
<dbReference type="RefSeq" id="WP_264224251.1">
    <property type="nucleotide sequence ID" value="NZ_CP107716.1"/>
</dbReference>
<dbReference type="Pfam" id="PF02386">
    <property type="entry name" value="TrkH"/>
    <property type="match status" value="2"/>
</dbReference>
<dbReference type="PANTHER" id="PTHR32024:SF2">
    <property type="entry name" value="TRK SYSTEM POTASSIUM UPTAKE PROTEIN TRKG-RELATED"/>
    <property type="match status" value="1"/>
</dbReference>
<gene>
    <name evidence="10" type="ORF">OF122_10750</name>
</gene>
<comment type="similarity">
    <text evidence="2">Belongs to the TrkH potassium transport family.</text>
</comment>